<dbReference type="Proteomes" id="UP000316304">
    <property type="component" value="Unassembled WGS sequence"/>
</dbReference>
<evidence type="ECO:0000313" key="3">
    <source>
        <dbReference type="Proteomes" id="UP000316304"/>
    </source>
</evidence>
<evidence type="ECO:0000313" key="2">
    <source>
        <dbReference type="EMBL" id="TWU21031.1"/>
    </source>
</evidence>
<organism evidence="2 3">
    <name type="scientific">Novipirellula galeiformis</name>
    <dbReference type="NCBI Taxonomy" id="2528004"/>
    <lineage>
        <taxon>Bacteria</taxon>
        <taxon>Pseudomonadati</taxon>
        <taxon>Planctomycetota</taxon>
        <taxon>Planctomycetia</taxon>
        <taxon>Pirellulales</taxon>
        <taxon>Pirellulaceae</taxon>
        <taxon>Novipirellula</taxon>
    </lineage>
</organism>
<reference evidence="2 3" key="1">
    <citation type="submission" date="2019-02" db="EMBL/GenBank/DDBJ databases">
        <title>Deep-cultivation of Planctomycetes and their phenomic and genomic characterization uncovers novel biology.</title>
        <authorList>
            <person name="Wiegand S."/>
            <person name="Jogler M."/>
            <person name="Boedeker C."/>
            <person name="Pinto D."/>
            <person name="Vollmers J."/>
            <person name="Rivas-Marin E."/>
            <person name="Kohn T."/>
            <person name="Peeters S.H."/>
            <person name="Heuer A."/>
            <person name="Rast P."/>
            <person name="Oberbeckmann S."/>
            <person name="Bunk B."/>
            <person name="Jeske O."/>
            <person name="Meyerdierks A."/>
            <person name="Storesund J.E."/>
            <person name="Kallscheuer N."/>
            <person name="Luecker S."/>
            <person name="Lage O.M."/>
            <person name="Pohl T."/>
            <person name="Merkel B.J."/>
            <person name="Hornburger P."/>
            <person name="Mueller R.-W."/>
            <person name="Bruemmer F."/>
            <person name="Labrenz M."/>
            <person name="Spormann A.M."/>
            <person name="Op Den Camp H."/>
            <person name="Overmann J."/>
            <person name="Amann R."/>
            <person name="Jetten M.S.M."/>
            <person name="Mascher T."/>
            <person name="Medema M.H."/>
            <person name="Devos D.P."/>
            <person name="Kaster A.-K."/>
            <person name="Ovreas L."/>
            <person name="Rohde M."/>
            <person name="Galperin M.Y."/>
            <person name="Jogler C."/>
        </authorList>
    </citation>
    <scope>NUCLEOTIDE SEQUENCE [LARGE SCALE GENOMIC DNA]</scope>
    <source>
        <strain evidence="2 3">Pla52o</strain>
    </source>
</reference>
<name>A0A5C6CC58_9BACT</name>
<protein>
    <submittedName>
        <fullName evidence="2">Uncharacterized protein</fullName>
    </submittedName>
</protein>
<evidence type="ECO:0000256" key="1">
    <source>
        <dbReference type="SAM" id="MobiDB-lite"/>
    </source>
</evidence>
<proteinExistence type="predicted"/>
<comment type="caution">
    <text evidence="2">The sequence shown here is derived from an EMBL/GenBank/DDBJ whole genome shotgun (WGS) entry which is preliminary data.</text>
</comment>
<feature type="region of interest" description="Disordered" evidence="1">
    <location>
        <begin position="1"/>
        <end position="84"/>
    </location>
</feature>
<accession>A0A5C6CC58</accession>
<keyword evidence="3" id="KW-1185">Reference proteome</keyword>
<sequence length="84" mass="8682">MVQVRRPPGEGARPVDTRAPMSNLADLEYGADFENGGPSSIATQATSPDHDNPSDNPSDTPNRDVAAGTPFASSIQSSLTPDSA</sequence>
<dbReference type="AlphaFoldDB" id="A0A5C6CC58"/>
<dbReference type="EMBL" id="SJPT01000007">
    <property type="protein sequence ID" value="TWU21031.1"/>
    <property type="molecule type" value="Genomic_DNA"/>
</dbReference>
<feature type="compositionally biased region" description="Polar residues" evidence="1">
    <location>
        <begin position="71"/>
        <end position="84"/>
    </location>
</feature>
<gene>
    <name evidence="2" type="ORF">Pla52o_40630</name>
</gene>